<dbReference type="KEGG" id="scyp:JYB88_02060"/>
<dbReference type="RefSeq" id="WP_207325310.1">
    <property type="nucleotide sequence ID" value="NZ_CP071504.1"/>
</dbReference>
<organism evidence="1 2">
    <name type="scientific">Shewanella cyperi</name>
    <dbReference type="NCBI Taxonomy" id="2814292"/>
    <lineage>
        <taxon>Bacteria</taxon>
        <taxon>Pseudomonadati</taxon>
        <taxon>Pseudomonadota</taxon>
        <taxon>Gammaproteobacteria</taxon>
        <taxon>Alteromonadales</taxon>
        <taxon>Shewanellaceae</taxon>
        <taxon>Shewanella</taxon>
    </lineage>
</organism>
<name>A0A975ALJ2_9GAMM</name>
<dbReference type="AlphaFoldDB" id="A0A975ALJ2"/>
<evidence type="ECO:0000313" key="1">
    <source>
        <dbReference type="EMBL" id="QSX30467.1"/>
    </source>
</evidence>
<proteinExistence type="predicted"/>
<sequence length="85" mass="9290">MLPSLLFFSAPAYAFKKIADIPRITVFHKALYILGYLGSICSRLIKSAKNVFDLSGIDSAHSLSPEHFSTWQGAEIDETGVDVTA</sequence>
<dbReference type="Proteomes" id="UP000663281">
    <property type="component" value="Chromosome"/>
</dbReference>
<gene>
    <name evidence="1" type="ORF">JYB88_02060</name>
</gene>
<protein>
    <submittedName>
        <fullName evidence="1">Uncharacterized protein</fullName>
    </submittedName>
</protein>
<dbReference type="EMBL" id="CP071504">
    <property type="protein sequence ID" value="QSX30467.1"/>
    <property type="molecule type" value="Genomic_DNA"/>
</dbReference>
<evidence type="ECO:0000313" key="2">
    <source>
        <dbReference type="Proteomes" id="UP000663281"/>
    </source>
</evidence>
<keyword evidence="2" id="KW-1185">Reference proteome</keyword>
<reference evidence="1 2" key="1">
    <citation type="submission" date="2021-03" db="EMBL/GenBank/DDBJ databases">
        <title>Novel species identification of genus Shewanella.</title>
        <authorList>
            <person name="Liu G."/>
            <person name="Zhang Q."/>
        </authorList>
    </citation>
    <scope>NUCLEOTIDE SEQUENCE [LARGE SCALE GENOMIC DNA]</scope>
    <source>
        <strain evidence="1 2">FJAT-53726</strain>
    </source>
</reference>
<accession>A0A975ALJ2</accession>